<evidence type="ECO:0000256" key="4">
    <source>
        <dbReference type="ARBA" id="ARBA00022989"/>
    </source>
</evidence>
<accession>A0ABV6Z389</accession>
<dbReference type="NCBIfam" id="TIGR00374">
    <property type="entry name" value="flippase-like domain"/>
    <property type="match status" value="1"/>
</dbReference>
<sequence>MSLKSWKFWFGIIISIIFLYLFIKDIEWERLWQIIKSVNAYYLIAVVAVNLFSFVIRALRWGYFFQQETRPPFRSLFSTTSIGFMANTVLPLRIGEIVRAVLLGKKENISKSTCLGTLVVERLFDMLAILFFFAIFIIFYSLPLGNNTTEQEYVQYIKVAGYSSGILCLVVIVVIIMLRFWTNQALALVEWLTKLIPANLREHVLHITRSFITGLNILKDGSAFFISVVLSLLLWLVIIFQTYLFFYVFDLPLGFSEAIFLLVVMAFSVMIPAAPGYVGTFHYGTELALILMAVERNTAKAFAIVAHVFSMFSITVVGFFYLWLENLSLFELPQQQFVTDPEAEEADVPGVREQEERSEPRERSND</sequence>
<dbReference type="Proteomes" id="UP001594351">
    <property type="component" value="Unassembled WGS sequence"/>
</dbReference>
<gene>
    <name evidence="8" type="ORF">ACFL27_21650</name>
</gene>
<dbReference type="PANTHER" id="PTHR39087">
    <property type="entry name" value="UPF0104 MEMBRANE PROTEIN MJ1595"/>
    <property type="match status" value="1"/>
</dbReference>
<feature type="transmembrane region" description="Helical" evidence="7">
    <location>
        <begin position="301"/>
        <end position="324"/>
    </location>
</feature>
<evidence type="ECO:0000313" key="9">
    <source>
        <dbReference type="Proteomes" id="UP001594351"/>
    </source>
</evidence>
<feature type="compositionally biased region" description="Basic and acidic residues" evidence="6">
    <location>
        <begin position="350"/>
        <end position="366"/>
    </location>
</feature>
<evidence type="ECO:0000256" key="5">
    <source>
        <dbReference type="ARBA" id="ARBA00023136"/>
    </source>
</evidence>
<dbReference type="EMBL" id="JBHPBY010000370">
    <property type="protein sequence ID" value="MFC1852811.1"/>
    <property type="molecule type" value="Genomic_DNA"/>
</dbReference>
<evidence type="ECO:0000256" key="6">
    <source>
        <dbReference type="SAM" id="MobiDB-lite"/>
    </source>
</evidence>
<keyword evidence="2" id="KW-1003">Cell membrane</keyword>
<feature type="transmembrane region" description="Helical" evidence="7">
    <location>
        <begin position="6"/>
        <end position="23"/>
    </location>
</feature>
<keyword evidence="9" id="KW-1185">Reference proteome</keyword>
<name>A0ABV6Z389_UNCC1</name>
<comment type="subcellular location">
    <subcellularLocation>
        <location evidence="1">Cell membrane</location>
        <topology evidence="1">Multi-pass membrane protein</topology>
    </subcellularLocation>
</comment>
<evidence type="ECO:0000256" key="3">
    <source>
        <dbReference type="ARBA" id="ARBA00022692"/>
    </source>
</evidence>
<comment type="caution">
    <text evidence="8">The sequence shown here is derived from an EMBL/GenBank/DDBJ whole genome shotgun (WGS) entry which is preliminary data.</text>
</comment>
<feature type="transmembrane region" description="Helical" evidence="7">
    <location>
        <begin position="223"/>
        <end position="246"/>
    </location>
</feature>
<organism evidence="8 9">
    <name type="scientific">candidate division CSSED10-310 bacterium</name>
    <dbReference type="NCBI Taxonomy" id="2855610"/>
    <lineage>
        <taxon>Bacteria</taxon>
        <taxon>Bacteria division CSSED10-310</taxon>
    </lineage>
</organism>
<dbReference type="Pfam" id="PF03706">
    <property type="entry name" value="LPG_synthase_TM"/>
    <property type="match status" value="1"/>
</dbReference>
<dbReference type="PANTHER" id="PTHR39087:SF2">
    <property type="entry name" value="UPF0104 MEMBRANE PROTEIN MJ1595"/>
    <property type="match status" value="1"/>
</dbReference>
<evidence type="ECO:0000313" key="8">
    <source>
        <dbReference type="EMBL" id="MFC1852811.1"/>
    </source>
</evidence>
<proteinExistence type="predicted"/>
<evidence type="ECO:0000256" key="1">
    <source>
        <dbReference type="ARBA" id="ARBA00004651"/>
    </source>
</evidence>
<dbReference type="InterPro" id="IPR022791">
    <property type="entry name" value="L-PG_synthase/AglD"/>
</dbReference>
<feature type="transmembrane region" description="Helical" evidence="7">
    <location>
        <begin position="43"/>
        <end position="62"/>
    </location>
</feature>
<feature type="transmembrane region" description="Helical" evidence="7">
    <location>
        <begin position="258"/>
        <end position="280"/>
    </location>
</feature>
<reference evidence="8 9" key="1">
    <citation type="submission" date="2024-09" db="EMBL/GenBank/DDBJ databases">
        <title>Laminarin stimulates single cell rates of sulfate reduction while oxygen inhibits transcriptomic activity in coastal marine sediment.</title>
        <authorList>
            <person name="Lindsay M."/>
            <person name="Orcutt B."/>
            <person name="Emerson D."/>
            <person name="Stepanauskas R."/>
            <person name="D'Angelo T."/>
        </authorList>
    </citation>
    <scope>NUCLEOTIDE SEQUENCE [LARGE SCALE GENOMIC DNA]</scope>
    <source>
        <strain evidence="8">SAG AM-311-K15</strain>
    </source>
</reference>
<evidence type="ECO:0000256" key="2">
    <source>
        <dbReference type="ARBA" id="ARBA00022475"/>
    </source>
</evidence>
<keyword evidence="4 7" id="KW-1133">Transmembrane helix</keyword>
<feature type="transmembrane region" description="Helical" evidence="7">
    <location>
        <begin position="162"/>
        <end position="181"/>
    </location>
</feature>
<feature type="region of interest" description="Disordered" evidence="6">
    <location>
        <begin position="340"/>
        <end position="366"/>
    </location>
</feature>
<keyword evidence="3 7" id="KW-0812">Transmembrane</keyword>
<keyword evidence="5 7" id="KW-0472">Membrane</keyword>
<protein>
    <submittedName>
        <fullName evidence="8">Lysylphosphatidylglycerol synthase transmembrane domain-containing protein</fullName>
    </submittedName>
</protein>
<evidence type="ECO:0000256" key="7">
    <source>
        <dbReference type="SAM" id="Phobius"/>
    </source>
</evidence>
<feature type="transmembrane region" description="Helical" evidence="7">
    <location>
        <begin position="123"/>
        <end position="142"/>
    </location>
</feature>